<name>A0ABW2MYH4_9ACTN</name>
<evidence type="ECO:0000313" key="1">
    <source>
        <dbReference type="EMBL" id="MFC7360091.1"/>
    </source>
</evidence>
<organism evidence="1 2">
    <name type="scientific">Nocardioides astragali</name>
    <dbReference type="NCBI Taxonomy" id="1776736"/>
    <lineage>
        <taxon>Bacteria</taxon>
        <taxon>Bacillati</taxon>
        <taxon>Actinomycetota</taxon>
        <taxon>Actinomycetes</taxon>
        <taxon>Propionibacteriales</taxon>
        <taxon>Nocardioidaceae</taxon>
        <taxon>Nocardioides</taxon>
    </lineage>
</organism>
<dbReference type="EMBL" id="JBHTCH010000005">
    <property type="protein sequence ID" value="MFC7360091.1"/>
    <property type="molecule type" value="Genomic_DNA"/>
</dbReference>
<evidence type="ECO:0008006" key="3">
    <source>
        <dbReference type="Google" id="ProtNLM"/>
    </source>
</evidence>
<reference evidence="2" key="1">
    <citation type="journal article" date="2019" name="Int. J. Syst. Evol. Microbiol.">
        <title>The Global Catalogue of Microorganisms (GCM) 10K type strain sequencing project: providing services to taxonomists for standard genome sequencing and annotation.</title>
        <authorList>
            <consortium name="The Broad Institute Genomics Platform"/>
            <consortium name="The Broad Institute Genome Sequencing Center for Infectious Disease"/>
            <person name="Wu L."/>
            <person name="Ma J."/>
        </authorList>
    </citation>
    <scope>NUCLEOTIDE SEQUENCE [LARGE SCALE GENOMIC DNA]</scope>
    <source>
        <strain evidence="2">FCH27</strain>
    </source>
</reference>
<dbReference type="Proteomes" id="UP001596524">
    <property type="component" value="Unassembled WGS sequence"/>
</dbReference>
<sequence length="231" mass="24004">MSVRELAVLVVTTGLLLSGSADPSPRPGRTQARDLDLVASAQPSPLRLHDRDSAVAEVAARGGQVKADAVATTATTCAGCRGESTTLQVVYVMAPGSARLDNVASAWTQDCWDCTATALSVQLVVVGKDTRARPSNRALAVGEACATCRTATAAFQLVVQVPEVGPLPDNMLDEVRAWMDAEDAALRAAVAAGAARRGAERAATRALLDLRGMVVAELDGRTLSARAQVTR</sequence>
<keyword evidence="2" id="KW-1185">Reference proteome</keyword>
<comment type="caution">
    <text evidence="1">The sequence shown here is derived from an EMBL/GenBank/DDBJ whole genome shotgun (WGS) entry which is preliminary data.</text>
</comment>
<protein>
    <recommendedName>
        <fullName evidence="3">Secreted protein</fullName>
    </recommendedName>
</protein>
<dbReference type="RefSeq" id="WP_255890637.1">
    <property type="nucleotide sequence ID" value="NZ_JAFMZM010000003.1"/>
</dbReference>
<proteinExistence type="predicted"/>
<accession>A0ABW2MYH4</accession>
<evidence type="ECO:0000313" key="2">
    <source>
        <dbReference type="Proteomes" id="UP001596524"/>
    </source>
</evidence>
<gene>
    <name evidence="1" type="ORF">ACFQO6_07385</name>
</gene>